<dbReference type="InterPro" id="IPR004821">
    <property type="entry name" value="Cyt_trans-like"/>
</dbReference>
<keyword evidence="1" id="KW-0963">Cytoplasm</keyword>
<dbReference type="NCBIfam" id="TIGR01510">
    <property type="entry name" value="coaD_prev_kdtB"/>
    <property type="match status" value="1"/>
</dbReference>
<feature type="domain" description="Cytidyltransferase-like" evidence="10">
    <location>
        <begin position="7"/>
        <end position="136"/>
    </location>
</feature>
<keyword evidence="12" id="KW-1185">Reference proteome</keyword>
<keyword evidence="5" id="KW-0067">ATP-binding</keyword>
<evidence type="ECO:0000256" key="1">
    <source>
        <dbReference type="ARBA" id="ARBA00022490"/>
    </source>
</evidence>
<evidence type="ECO:0000256" key="5">
    <source>
        <dbReference type="ARBA" id="ARBA00022840"/>
    </source>
</evidence>
<evidence type="ECO:0000256" key="4">
    <source>
        <dbReference type="ARBA" id="ARBA00022741"/>
    </source>
</evidence>
<dbReference type="PANTHER" id="PTHR21342:SF1">
    <property type="entry name" value="PHOSPHOPANTETHEINE ADENYLYLTRANSFERASE"/>
    <property type="match status" value="1"/>
</dbReference>
<reference evidence="11" key="1">
    <citation type="submission" date="2022-08" db="EMBL/GenBank/DDBJ databases">
        <title>Complete genome of Mycoplasma iguanae type strain 2327.</title>
        <authorList>
            <person name="Spergser J."/>
        </authorList>
    </citation>
    <scope>NUCLEOTIDE SEQUENCE</scope>
    <source>
        <strain evidence="11">2327</strain>
    </source>
</reference>
<dbReference type="Gene3D" id="3.40.50.620">
    <property type="entry name" value="HUPs"/>
    <property type="match status" value="1"/>
</dbReference>
<evidence type="ECO:0000256" key="8">
    <source>
        <dbReference type="ARBA" id="ARBA00029346"/>
    </source>
</evidence>
<dbReference type="RefSeq" id="WP_258211103.1">
    <property type="nucleotide sequence ID" value="NZ_CP102734.1"/>
</dbReference>
<dbReference type="InterPro" id="IPR014729">
    <property type="entry name" value="Rossmann-like_a/b/a_fold"/>
</dbReference>
<name>A0ABY5R905_9MOLU</name>
<dbReference type="PRINTS" id="PR01020">
    <property type="entry name" value="LPSBIOSNTHSS"/>
</dbReference>
<dbReference type="EC" id="2.7.7.3" evidence="9"/>
<keyword evidence="6" id="KW-0460">Magnesium</keyword>
<dbReference type="NCBIfam" id="TIGR00125">
    <property type="entry name" value="cyt_tran_rel"/>
    <property type="match status" value="1"/>
</dbReference>
<dbReference type="InterPro" id="IPR001980">
    <property type="entry name" value="PPAT"/>
</dbReference>
<keyword evidence="3 11" id="KW-0548">Nucleotidyltransferase</keyword>
<gene>
    <name evidence="11" type="primary">coaD</name>
    <name evidence="11" type="ORF">NV226_01325</name>
</gene>
<evidence type="ECO:0000313" key="12">
    <source>
        <dbReference type="Proteomes" id="UP001059252"/>
    </source>
</evidence>
<dbReference type="GO" id="GO:0004595">
    <property type="term" value="F:pantetheine-phosphate adenylyltransferase activity"/>
    <property type="evidence" value="ECO:0007669"/>
    <property type="project" value="UniProtKB-EC"/>
</dbReference>
<evidence type="ECO:0000256" key="7">
    <source>
        <dbReference type="ARBA" id="ARBA00022993"/>
    </source>
</evidence>
<evidence type="ECO:0000256" key="6">
    <source>
        <dbReference type="ARBA" id="ARBA00022842"/>
    </source>
</evidence>
<comment type="catalytic activity">
    <reaction evidence="8">
        <text>(R)-4'-phosphopantetheine + ATP + H(+) = 3'-dephospho-CoA + diphosphate</text>
        <dbReference type="Rhea" id="RHEA:19801"/>
        <dbReference type="ChEBI" id="CHEBI:15378"/>
        <dbReference type="ChEBI" id="CHEBI:30616"/>
        <dbReference type="ChEBI" id="CHEBI:33019"/>
        <dbReference type="ChEBI" id="CHEBI:57328"/>
        <dbReference type="ChEBI" id="CHEBI:61723"/>
        <dbReference type="EC" id="2.7.7.3"/>
    </reaction>
</comment>
<dbReference type="Pfam" id="PF01467">
    <property type="entry name" value="CTP_transf_like"/>
    <property type="match status" value="1"/>
</dbReference>
<keyword evidence="2 11" id="KW-0808">Transferase</keyword>
<protein>
    <recommendedName>
        <fullName evidence="9">Pantetheine-phosphate adenylyltransferase</fullName>
        <ecNumber evidence="9">2.7.7.3</ecNumber>
    </recommendedName>
</protein>
<keyword evidence="4" id="KW-0547">Nucleotide-binding</keyword>
<evidence type="ECO:0000256" key="2">
    <source>
        <dbReference type="ARBA" id="ARBA00022679"/>
    </source>
</evidence>
<dbReference type="Proteomes" id="UP001059252">
    <property type="component" value="Chromosome"/>
</dbReference>
<evidence type="ECO:0000259" key="10">
    <source>
        <dbReference type="Pfam" id="PF01467"/>
    </source>
</evidence>
<evidence type="ECO:0000256" key="3">
    <source>
        <dbReference type="ARBA" id="ARBA00022695"/>
    </source>
</evidence>
<dbReference type="PANTHER" id="PTHR21342">
    <property type="entry name" value="PHOSPHOPANTETHEINE ADENYLYLTRANSFERASE"/>
    <property type="match status" value="1"/>
</dbReference>
<sequence>MAIKRAIFAGSFDPMHQGHVSIIKKASTIFDFIYVIITINPDKDHNDNFDEREKNAEKLLKNFDNVQILVNKNQLTAELARDLDVTHLIRSARNDIDFNYELELAAGNKKINNNLETILIFPDLENINFNSTLLRHKKK</sequence>
<proteinExistence type="predicted"/>
<evidence type="ECO:0000313" key="11">
    <source>
        <dbReference type="EMBL" id="UVD81929.1"/>
    </source>
</evidence>
<organism evidence="11 12">
    <name type="scientific">Mycoplasma iguanae</name>
    <dbReference type="NCBI Taxonomy" id="292461"/>
    <lineage>
        <taxon>Bacteria</taxon>
        <taxon>Bacillati</taxon>
        <taxon>Mycoplasmatota</taxon>
        <taxon>Mollicutes</taxon>
        <taxon>Mycoplasmataceae</taxon>
        <taxon>Mycoplasma</taxon>
    </lineage>
</organism>
<dbReference type="EMBL" id="CP102734">
    <property type="protein sequence ID" value="UVD81929.1"/>
    <property type="molecule type" value="Genomic_DNA"/>
</dbReference>
<evidence type="ECO:0000256" key="9">
    <source>
        <dbReference type="NCBIfam" id="TIGR01510"/>
    </source>
</evidence>
<accession>A0ABY5R905</accession>
<keyword evidence="7" id="KW-0173">Coenzyme A biosynthesis</keyword>
<dbReference type="SUPFAM" id="SSF52374">
    <property type="entry name" value="Nucleotidylyl transferase"/>
    <property type="match status" value="1"/>
</dbReference>